<dbReference type="Proteomes" id="UP001150830">
    <property type="component" value="Unassembled WGS sequence"/>
</dbReference>
<organism evidence="6 7">
    <name type="scientific">Parathalassolituus penaei</name>
    <dbReference type="NCBI Taxonomy" id="2997323"/>
    <lineage>
        <taxon>Bacteria</taxon>
        <taxon>Pseudomonadati</taxon>
        <taxon>Pseudomonadota</taxon>
        <taxon>Gammaproteobacteria</taxon>
        <taxon>Oceanospirillales</taxon>
        <taxon>Oceanospirillaceae</taxon>
        <taxon>Parathalassolituus</taxon>
    </lineage>
</organism>
<evidence type="ECO:0000313" key="7">
    <source>
        <dbReference type="Proteomes" id="UP001150830"/>
    </source>
</evidence>
<evidence type="ECO:0000256" key="2">
    <source>
        <dbReference type="ARBA" id="ARBA00023224"/>
    </source>
</evidence>
<dbReference type="Gene3D" id="1.10.287.950">
    <property type="entry name" value="Methyl-accepting chemotaxis protein"/>
    <property type="match status" value="1"/>
</dbReference>
<keyword evidence="7" id="KW-1185">Reference proteome</keyword>
<dbReference type="PRINTS" id="PR00260">
    <property type="entry name" value="CHEMTRNSDUCR"/>
</dbReference>
<evidence type="ECO:0000259" key="5">
    <source>
        <dbReference type="PROSITE" id="PS50111"/>
    </source>
</evidence>
<dbReference type="PROSITE" id="PS50111">
    <property type="entry name" value="CHEMOTAXIS_TRANSDUC_2"/>
    <property type="match status" value="1"/>
</dbReference>
<accession>A0A9X3EGY4</accession>
<dbReference type="PANTHER" id="PTHR32089">
    <property type="entry name" value="METHYL-ACCEPTING CHEMOTAXIS PROTEIN MCPB"/>
    <property type="match status" value="1"/>
</dbReference>
<evidence type="ECO:0000313" key="6">
    <source>
        <dbReference type="EMBL" id="MCY0967001.1"/>
    </source>
</evidence>
<dbReference type="EMBL" id="JAPNOA010000058">
    <property type="protein sequence ID" value="MCY0967001.1"/>
    <property type="molecule type" value="Genomic_DNA"/>
</dbReference>
<comment type="subcellular location">
    <subcellularLocation>
        <location evidence="1">Membrane</location>
    </subcellularLocation>
</comment>
<dbReference type="SUPFAM" id="SSF58104">
    <property type="entry name" value="Methyl-accepting chemotaxis protein (MCP) signaling domain"/>
    <property type="match status" value="1"/>
</dbReference>
<dbReference type="GO" id="GO:0016020">
    <property type="term" value="C:membrane"/>
    <property type="evidence" value="ECO:0007669"/>
    <property type="project" value="UniProtKB-SubCell"/>
</dbReference>
<evidence type="ECO:0000256" key="3">
    <source>
        <dbReference type="ARBA" id="ARBA00029447"/>
    </source>
</evidence>
<dbReference type="AlphaFoldDB" id="A0A9X3EGY4"/>
<reference evidence="6" key="1">
    <citation type="submission" date="2022-11" db="EMBL/GenBank/DDBJ databases">
        <title>Parathalassolutuus dongxingensis gen. nov., sp. nov., a novel member of family Oceanospirillaceae isolated from a coastal shrimp pond in Guangxi, China.</title>
        <authorList>
            <person name="Chen H."/>
        </authorList>
    </citation>
    <scope>NUCLEOTIDE SEQUENCE</scope>
    <source>
        <strain evidence="6">G-43</strain>
    </source>
</reference>
<comment type="caution">
    <text evidence="6">The sequence shown here is derived from an EMBL/GenBank/DDBJ whole genome shotgun (WGS) entry which is preliminary data.</text>
</comment>
<dbReference type="GO" id="GO:0004888">
    <property type="term" value="F:transmembrane signaling receptor activity"/>
    <property type="evidence" value="ECO:0007669"/>
    <property type="project" value="InterPro"/>
</dbReference>
<dbReference type="Pfam" id="PF00015">
    <property type="entry name" value="MCPsignal"/>
    <property type="match status" value="1"/>
</dbReference>
<keyword evidence="2 4" id="KW-0807">Transducer</keyword>
<evidence type="ECO:0000256" key="1">
    <source>
        <dbReference type="ARBA" id="ARBA00004370"/>
    </source>
</evidence>
<dbReference type="Gene3D" id="1.20.120.30">
    <property type="entry name" value="Aspartate receptor, ligand-binding domain"/>
    <property type="match status" value="1"/>
</dbReference>
<dbReference type="Pfam" id="PF13682">
    <property type="entry name" value="CZB"/>
    <property type="match status" value="1"/>
</dbReference>
<gene>
    <name evidence="6" type="ORF">OUO13_17625</name>
</gene>
<sequence>MIHVEHFSSQGVHLSTEALTDIREVIRRLQEQTAMAHSICSTSRELQHQTQEITKVLALIDSIAARTNLLALNAAIEAARAGSAGRGFAVVADEVRTLADSTRSATANIGELMERFTRSGNDMANSADNMSSLSESVHNSTLTFEQSFNDLANIAQQTYQRISYSEIVSFASLVKVDHMIYVQNGYQALELGNQSDAWKAVDIPARNTRLGQWYHSGIGRSHFSHLPSYAAIEPLHELIHNDMDKLLRIIEKGDWRKNIQEHQTLREGFARIESNSNELIKLIDKLTEEKLMYEGSNEAPASNDVELF</sequence>
<evidence type="ECO:0000256" key="4">
    <source>
        <dbReference type="PROSITE-ProRule" id="PRU00284"/>
    </source>
</evidence>
<comment type="similarity">
    <text evidence="3">Belongs to the methyl-accepting chemotaxis (MCP) protein family.</text>
</comment>
<feature type="domain" description="Methyl-accepting transducer" evidence="5">
    <location>
        <begin position="1"/>
        <end position="167"/>
    </location>
</feature>
<protein>
    <submittedName>
        <fullName evidence="6">Methyl-accepting chemotaxis protein</fullName>
    </submittedName>
</protein>
<proteinExistence type="inferred from homology"/>
<dbReference type="GO" id="GO:0007165">
    <property type="term" value="P:signal transduction"/>
    <property type="evidence" value="ECO:0007669"/>
    <property type="project" value="UniProtKB-KW"/>
</dbReference>
<name>A0A9X3EGY4_9GAMM</name>
<dbReference type="InterPro" id="IPR004089">
    <property type="entry name" value="MCPsignal_dom"/>
</dbReference>
<dbReference type="PANTHER" id="PTHR32089:SF112">
    <property type="entry name" value="LYSOZYME-LIKE PROTEIN-RELATED"/>
    <property type="match status" value="1"/>
</dbReference>
<dbReference type="GO" id="GO:0006935">
    <property type="term" value="P:chemotaxis"/>
    <property type="evidence" value="ECO:0007669"/>
    <property type="project" value="InterPro"/>
</dbReference>
<dbReference type="SMART" id="SM00283">
    <property type="entry name" value="MA"/>
    <property type="match status" value="1"/>
</dbReference>
<dbReference type="InterPro" id="IPR025991">
    <property type="entry name" value="Chemoreceptor_zinc-bind_dom"/>
</dbReference>
<dbReference type="InterPro" id="IPR004090">
    <property type="entry name" value="Chemotax_Me-accpt_rcpt"/>
</dbReference>